<evidence type="ECO:0000313" key="2">
    <source>
        <dbReference type="EMBL" id="SVC36904.1"/>
    </source>
</evidence>
<dbReference type="InterPro" id="IPR046540">
    <property type="entry name" value="DMFA2_C"/>
</dbReference>
<name>A0A382LJ78_9ZZZZ</name>
<dbReference type="AlphaFoldDB" id="A0A382LJ78"/>
<evidence type="ECO:0000259" key="1">
    <source>
        <dbReference type="Pfam" id="PF20254"/>
    </source>
</evidence>
<accession>A0A382LJ78</accession>
<dbReference type="Pfam" id="PF20254">
    <property type="entry name" value="DMFA2_C"/>
    <property type="match status" value="1"/>
</dbReference>
<gene>
    <name evidence="2" type="ORF">METZ01_LOCUS289758</name>
</gene>
<feature type="non-terminal residue" evidence="2">
    <location>
        <position position="1"/>
    </location>
</feature>
<sequence>FEGLDALAPYRVIVTGTHPEYWSTSMLKALKDWQRQGGRLIYLGGNGFYWRVAFNKAWPGAIELRRAEDGVRNWQTEPGESYHSFNGEYGGLWRRLGRAPNELVGIGFTAQGFKKATHYQRSEASWDSRAAWIFEGVQEDLIGTSGLGGGAAGQEIDRYDTTLGSPQHAVVLASATEFGPDMIRTKEEFEAAVNAPCPDPLVRADIIFYETPGGGAVFSVGSISWFGALAVNGYDNDIARITGNVIQRFVDETPFHLKQYESLKPSL</sequence>
<feature type="domain" description="N,N-dimethylformamidase beta subunit-like C-terminal" evidence="1">
    <location>
        <begin position="6"/>
        <end position="236"/>
    </location>
</feature>
<reference evidence="2" key="1">
    <citation type="submission" date="2018-05" db="EMBL/GenBank/DDBJ databases">
        <authorList>
            <person name="Lanie J.A."/>
            <person name="Ng W.-L."/>
            <person name="Kazmierczak K.M."/>
            <person name="Andrzejewski T.M."/>
            <person name="Davidsen T.M."/>
            <person name="Wayne K.J."/>
            <person name="Tettelin H."/>
            <person name="Glass J.I."/>
            <person name="Rusch D."/>
            <person name="Podicherti R."/>
            <person name="Tsui H.-C.T."/>
            <person name="Winkler M.E."/>
        </authorList>
    </citation>
    <scope>NUCLEOTIDE SEQUENCE</scope>
</reference>
<organism evidence="2">
    <name type="scientific">marine metagenome</name>
    <dbReference type="NCBI Taxonomy" id="408172"/>
    <lineage>
        <taxon>unclassified sequences</taxon>
        <taxon>metagenomes</taxon>
        <taxon>ecological metagenomes</taxon>
    </lineage>
</organism>
<proteinExistence type="predicted"/>
<dbReference type="EMBL" id="UINC01087492">
    <property type="protein sequence ID" value="SVC36904.1"/>
    <property type="molecule type" value="Genomic_DNA"/>
</dbReference>
<protein>
    <recommendedName>
        <fullName evidence="1">N,N-dimethylformamidase beta subunit-like C-terminal domain-containing protein</fullName>
    </recommendedName>
</protein>